<sequence length="171" mass="17487">MTTIAPVVPENAPEAVQTQLQAVGRAVGFVPNMYKVMANAPATLGGYLQLQAALVRSSLSAKEREAVALAVSQVNGCDYCLAGHTFAAGKVGLAQADIASARNGDLNALTRLAQQIVQTRGHVPAAELAAARAAGVTDAQIIDVIGVAAQLTLTNYLNIIAGTPIDFPPAA</sequence>
<dbReference type="NCBIfam" id="TIGR01926">
    <property type="entry name" value="peroxid_rel"/>
    <property type="match status" value="1"/>
</dbReference>
<proteinExistence type="predicted"/>
<feature type="domain" description="Carboxymuconolactone decarboxylase-like" evidence="1">
    <location>
        <begin position="42"/>
        <end position="102"/>
    </location>
</feature>
<dbReference type="InterPro" id="IPR003779">
    <property type="entry name" value="CMD-like"/>
</dbReference>
<dbReference type="SUPFAM" id="SSF69118">
    <property type="entry name" value="AhpD-like"/>
    <property type="match status" value="1"/>
</dbReference>
<protein>
    <submittedName>
        <fullName evidence="2">Alkyl hydroperoxide reductase AhpD</fullName>
    </submittedName>
</protein>
<comment type="caution">
    <text evidence="2">The sequence shown here is derived from an EMBL/GenBank/DDBJ whole genome shotgun (WGS) entry which is preliminary data.</text>
</comment>
<dbReference type="InterPro" id="IPR010195">
    <property type="entry name" value="Uncharacterised_peroxidase-rel"/>
</dbReference>
<dbReference type="Gene3D" id="1.20.1290.10">
    <property type="entry name" value="AhpD-like"/>
    <property type="match status" value="1"/>
</dbReference>
<dbReference type="EMBL" id="BMLX01000003">
    <property type="protein sequence ID" value="GGP22421.1"/>
    <property type="molecule type" value="Genomic_DNA"/>
</dbReference>
<dbReference type="PANTHER" id="PTHR35446:SF3">
    <property type="entry name" value="CMD DOMAIN-CONTAINING PROTEIN"/>
    <property type="match status" value="1"/>
</dbReference>
<evidence type="ECO:0000313" key="2">
    <source>
        <dbReference type="EMBL" id="GGP22421.1"/>
    </source>
</evidence>
<gene>
    <name evidence="2" type="primary">mip</name>
    <name evidence="2" type="ORF">GCM10010970_25150</name>
</gene>
<dbReference type="Pfam" id="PF02627">
    <property type="entry name" value="CMD"/>
    <property type="match status" value="1"/>
</dbReference>
<evidence type="ECO:0000259" key="1">
    <source>
        <dbReference type="Pfam" id="PF02627"/>
    </source>
</evidence>
<keyword evidence="3" id="KW-1185">Reference proteome</keyword>
<evidence type="ECO:0000313" key="3">
    <source>
        <dbReference type="Proteomes" id="UP000637267"/>
    </source>
</evidence>
<dbReference type="Proteomes" id="UP000637267">
    <property type="component" value="Unassembled WGS sequence"/>
</dbReference>
<organism evidence="2 3">
    <name type="scientific">Silvimonas iriomotensis</name>
    <dbReference type="NCBI Taxonomy" id="449662"/>
    <lineage>
        <taxon>Bacteria</taxon>
        <taxon>Pseudomonadati</taxon>
        <taxon>Pseudomonadota</taxon>
        <taxon>Betaproteobacteria</taxon>
        <taxon>Neisseriales</taxon>
        <taxon>Chitinibacteraceae</taxon>
        <taxon>Silvimonas</taxon>
    </lineage>
</organism>
<reference evidence="3" key="1">
    <citation type="journal article" date="2019" name="Int. J. Syst. Evol. Microbiol.">
        <title>The Global Catalogue of Microorganisms (GCM) 10K type strain sequencing project: providing services to taxonomists for standard genome sequencing and annotation.</title>
        <authorList>
            <consortium name="The Broad Institute Genomics Platform"/>
            <consortium name="The Broad Institute Genome Sequencing Center for Infectious Disease"/>
            <person name="Wu L."/>
            <person name="Ma J."/>
        </authorList>
    </citation>
    <scope>NUCLEOTIDE SEQUENCE [LARGE SCALE GENOMIC DNA]</scope>
    <source>
        <strain evidence="3">CGMCC 1.8859</strain>
    </source>
</reference>
<dbReference type="InterPro" id="IPR029032">
    <property type="entry name" value="AhpD-like"/>
</dbReference>
<accession>A0ABQ2PBL3</accession>
<dbReference type="InterPro" id="IPR004675">
    <property type="entry name" value="AhpD_core"/>
</dbReference>
<dbReference type="PANTHER" id="PTHR35446">
    <property type="entry name" value="SI:CH211-175M2.5"/>
    <property type="match status" value="1"/>
</dbReference>
<dbReference type="RefSeq" id="WP_188704711.1">
    <property type="nucleotide sequence ID" value="NZ_BMLX01000003.1"/>
</dbReference>
<dbReference type="NCBIfam" id="TIGR00778">
    <property type="entry name" value="ahpD_dom"/>
    <property type="match status" value="1"/>
</dbReference>
<name>A0ABQ2PBL3_9NEIS</name>